<feature type="signal peptide" evidence="2">
    <location>
        <begin position="1"/>
        <end position="17"/>
    </location>
</feature>
<comment type="caution">
    <text evidence="3">The sequence shown here is derived from an EMBL/GenBank/DDBJ whole genome shotgun (WGS) entry which is preliminary data.</text>
</comment>
<dbReference type="Gene3D" id="2.80.10.50">
    <property type="match status" value="2"/>
</dbReference>
<dbReference type="Proteomes" id="UP000254866">
    <property type="component" value="Unassembled WGS sequence"/>
</dbReference>
<dbReference type="GeneID" id="43593635"/>
<evidence type="ECO:0000256" key="2">
    <source>
        <dbReference type="SAM" id="SignalP"/>
    </source>
</evidence>
<accession>A0A370TZ56</accession>
<organism evidence="3 4">
    <name type="scientific">Venustampulla echinocandica</name>
    <dbReference type="NCBI Taxonomy" id="2656787"/>
    <lineage>
        <taxon>Eukaryota</taxon>
        <taxon>Fungi</taxon>
        <taxon>Dikarya</taxon>
        <taxon>Ascomycota</taxon>
        <taxon>Pezizomycotina</taxon>
        <taxon>Leotiomycetes</taxon>
        <taxon>Helotiales</taxon>
        <taxon>Pleuroascaceae</taxon>
        <taxon>Venustampulla</taxon>
    </lineage>
</organism>
<evidence type="ECO:0000313" key="4">
    <source>
        <dbReference type="Proteomes" id="UP000254866"/>
    </source>
</evidence>
<name>A0A370TZ56_9HELO</name>
<dbReference type="SUPFAM" id="SSF50370">
    <property type="entry name" value="Ricin B-like lectins"/>
    <property type="match status" value="2"/>
</dbReference>
<keyword evidence="2" id="KW-0732">Signal</keyword>
<evidence type="ECO:0000313" key="3">
    <source>
        <dbReference type="EMBL" id="RDL40807.1"/>
    </source>
</evidence>
<dbReference type="AlphaFoldDB" id="A0A370TZ56"/>
<dbReference type="InterPro" id="IPR035992">
    <property type="entry name" value="Ricin_B-like_lectins"/>
</dbReference>
<reference evidence="3 4" key="1">
    <citation type="journal article" date="2018" name="IMA Fungus">
        <title>IMA Genome-F 9: Draft genome sequence of Annulohypoxylon stygium, Aspergillus mulundensis, Berkeleyomyces basicola (syn. Thielaviopsis basicola), Ceratocystis smalleyi, two Cercospora beticola strains, Coleophoma cylindrospora, Fusarium fracticaudum, Phialophora cf. hyalina, and Morchella septimelata.</title>
        <authorList>
            <person name="Wingfield B.D."/>
            <person name="Bills G.F."/>
            <person name="Dong Y."/>
            <person name="Huang W."/>
            <person name="Nel W.J."/>
            <person name="Swalarsk-Parry B.S."/>
            <person name="Vaghefi N."/>
            <person name="Wilken P.M."/>
            <person name="An Z."/>
            <person name="de Beer Z.W."/>
            <person name="De Vos L."/>
            <person name="Chen L."/>
            <person name="Duong T.A."/>
            <person name="Gao Y."/>
            <person name="Hammerbacher A."/>
            <person name="Kikkert J.R."/>
            <person name="Li Y."/>
            <person name="Li H."/>
            <person name="Li K."/>
            <person name="Li Q."/>
            <person name="Liu X."/>
            <person name="Ma X."/>
            <person name="Naidoo K."/>
            <person name="Pethybridge S.J."/>
            <person name="Sun J."/>
            <person name="Steenkamp E.T."/>
            <person name="van der Nest M.A."/>
            <person name="van Wyk S."/>
            <person name="Wingfield M.J."/>
            <person name="Xiong C."/>
            <person name="Yue Q."/>
            <person name="Zhang X."/>
        </authorList>
    </citation>
    <scope>NUCLEOTIDE SEQUENCE [LARGE SCALE GENOMIC DNA]</scope>
    <source>
        <strain evidence="3 4">BP 5553</strain>
    </source>
</reference>
<keyword evidence="4" id="KW-1185">Reference proteome</keyword>
<dbReference type="PROSITE" id="PS50231">
    <property type="entry name" value="RICIN_B_LECTIN"/>
    <property type="match status" value="1"/>
</dbReference>
<dbReference type="CDD" id="cd00161">
    <property type="entry name" value="beta-trefoil_Ricin-like"/>
    <property type="match status" value="1"/>
</dbReference>
<sequence>MTAILSVLLGALAIASASPLEARAVTALDQAAFEEAQQRDDTATRAFSATEIKTSDGQCLVVNELSGDFRANLTPITAAACDGSTGQLWDIITSGKHNDKAGTMLVVNTLTQACLNFDPRRAAGNTVIMFSCGGRADGGGAITSSQQYTFDGGAGPLAFEPQNAIGTCFALTAAGILDQAPCNAGDAAQSFTFGGDAQAAPAKGAASPAAASSVDSVQTAAPAVAASPTAGSSKCASTTMKTVTRAPTAAGAAAASSSPAAAPAVTSAVQQVDANPTSAVPVSRAGGVLQPSAAAEANPRDDTATRAVSSASIKSSTGKCLFIDPTAGDFRQNLIPIGVQECTGGAGEKFDLITKGAHNDQEGATLVVSSLMQGCLNFDDRRAAGDTVIMFSCGGRADGESGTTNSQLFKFAGGNTIVLSPENANGATCMFDNAGKLDSTACTGGAAQVFTIEA</sequence>
<dbReference type="EMBL" id="NPIC01000001">
    <property type="protein sequence ID" value="RDL40807.1"/>
    <property type="molecule type" value="Genomic_DNA"/>
</dbReference>
<feature type="chain" id="PRO_5016728427" evidence="2">
    <location>
        <begin position="18"/>
        <end position="454"/>
    </location>
</feature>
<dbReference type="STRING" id="2656787.A0A370TZ56"/>
<gene>
    <name evidence="3" type="ORF">BP5553_00786</name>
</gene>
<dbReference type="OrthoDB" id="5383818at2759"/>
<evidence type="ECO:0000256" key="1">
    <source>
        <dbReference type="SAM" id="MobiDB-lite"/>
    </source>
</evidence>
<dbReference type="RefSeq" id="XP_031873463.1">
    <property type="nucleotide sequence ID" value="XM_032009409.1"/>
</dbReference>
<feature type="region of interest" description="Disordered" evidence="1">
    <location>
        <begin position="291"/>
        <end position="310"/>
    </location>
</feature>
<proteinExistence type="predicted"/>
<protein>
    <submittedName>
        <fullName evidence="3">Uncharacterized protein</fullName>
    </submittedName>
</protein>